<evidence type="ECO:0000313" key="2">
    <source>
        <dbReference type="Proteomes" id="UP001527181"/>
    </source>
</evidence>
<dbReference type="GeneID" id="94492164"/>
<organism evidence="1 2">
    <name type="scientific">Paenibacillus alvei</name>
    <name type="common">Bacillus alvei</name>
    <dbReference type="NCBI Taxonomy" id="44250"/>
    <lineage>
        <taxon>Bacteria</taxon>
        <taxon>Bacillati</taxon>
        <taxon>Bacillota</taxon>
        <taxon>Bacilli</taxon>
        <taxon>Bacillales</taxon>
        <taxon>Paenibacillaceae</taxon>
        <taxon>Paenibacillus</taxon>
    </lineage>
</organism>
<evidence type="ECO:0000313" key="1">
    <source>
        <dbReference type="EMBL" id="MCY9763145.1"/>
    </source>
</evidence>
<dbReference type="Proteomes" id="UP001527181">
    <property type="component" value="Unassembled WGS sequence"/>
</dbReference>
<gene>
    <name evidence="1" type="ORF">M5X12_21665</name>
</gene>
<comment type="caution">
    <text evidence="1">The sequence shown here is derived from an EMBL/GenBank/DDBJ whole genome shotgun (WGS) entry which is preliminary data.</text>
</comment>
<accession>A0ABT4H2H7</accession>
<dbReference type="EMBL" id="JAMDNP010000049">
    <property type="protein sequence ID" value="MCY9763145.1"/>
    <property type="molecule type" value="Genomic_DNA"/>
</dbReference>
<protein>
    <submittedName>
        <fullName evidence="1">Uncharacterized protein</fullName>
    </submittedName>
</protein>
<reference evidence="1 2" key="1">
    <citation type="submission" date="2022-05" db="EMBL/GenBank/DDBJ databases">
        <title>Genome Sequencing of Bee-Associated Microbes.</title>
        <authorList>
            <person name="Dunlap C."/>
        </authorList>
    </citation>
    <scope>NUCLEOTIDE SEQUENCE [LARGE SCALE GENOMIC DNA]</scope>
    <source>
        <strain evidence="1 2">NRRL B-04010</strain>
    </source>
</reference>
<name>A0ABT4H2H7_PAEAL</name>
<keyword evidence="2" id="KW-1185">Reference proteome</keyword>
<sequence>MIQEYWYDIYDNNDGNLAYLNTDIPPQIMSSYEESFKASDVSEADMGDDYEQILNRFIGFLRQKGHVLNIVNRPENWINLQE</sequence>
<proteinExistence type="predicted"/>
<dbReference type="RefSeq" id="WP_005551972.1">
    <property type="nucleotide sequence ID" value="NZ_JAMDLX010000026.1"/>
</dbReference>